<dbReference type="InterPro" id="IPR021139">
    <property type="entry name" value="NYN"/>
</dbReference>
<dbReference type="EMBL" id="QBKP01000002">
    <property type="protein sequence ID" value="PTX52451.1"/>
    <property type="molecule type" value="Genomic_DNA"/>
</dbReference>
<dbReference type="GO" id="GO:0004540">
    <property type="term" value="F:RNA nuclease activity"/>
    <property type="evidence" value="ECO:0007669"/>
    <property type="project" value="InterPro"/>
</dbReference>
<gene>
    <name evidence="3" type="ORF">C8N34_102231</name>
</gene>
<protein>
    <submittedName>
        <fullName evidence="3">Uncharacterized LabA/DUF88 family protein</fullName>
    </submittedName>
</protein>
<reference evidence="3 4" key="1">
    <citation type="submission" date="2018-04" db="EMBL/GenBank/DDBJ databases">
        <title>Genomic Encyclopedia of Archaeal and Bacterial Type Strains, Phase II (KMG-II): from individual species to whole genera.</title>
        <authorList>
            <person name="Goeker M."/>
        </authorList>
    </citation>
    <scope>NUCLEOTIDE SEQUENCE [LARGE SCALE GENOMIC DNA]</scope>
    <source>
        <strain evidence="3 4">DSM 21823</strain>
    </source>
</reference>
<evidence type="ECO:0000256" key="1">
    <source>
        <dbReference type="SAM" id="MobiDB-lite"/>
    </source>
</evidence>
<comment type="caution">
    <text evidence="3">The sequence shown here is derived from an EMBL/GenBank/DDBJ whole genome shotgun (WGS) entry which is preliminary data.</text>
</comment>
<name>A0A2T6B8P5_9RHOB</name>
<sequence>MSSLPNRFRLLIDGDNTAHDLLPPLLRLLGAEVEGRVLCNPCSHSGWAGALKRTPCRISLTRVGSTNKNAVDDRLMELMREGPASDPVLLITRDADFSPCVEALERSGTRVICLSTEPPAVRLRRACSGWVELLRSGEAHYHVRTRLQGPANETPRAAPKGRRGRKGRGGAAQPAQAPAPQIDADALLTRILEEEGVTPLPRLIALSAPLRGVEAHLRASPDRYHLEDRSGQLRVSLMSPERAAYLALERALRDLGPLPVDRLLSEARARGLGRTPLPRRGILRTLQARPDLFRLVMAGDLRVAKLIR</sequence>
<feature type="region of interest" description="Disordered" evidence="1">
    <location>
        <begin position="144"/>
        <end position="180"/>
    </location>
</feature>
<keyword evidence="4" id="KW-1185">Reference proteome</keyword>
<feature type="domain" description="NYN" evidence="2">
    <location>
        <begin position="10"/>
        <end position="130"/>
    </location>
</feature>
<dbReference type="Gene3D" id="3.40.50.1010">
    <property type="entry name" value="5'-nuclease"/>
    <property type="match status" value="1"/>
</dbReference>
<dbReference type="RefSeq" id="WP_108127874.1">
    <property type="nucleotide sequence ID" value="NZ_QBKP01000002.1"/>
</dbReference>
<accession>A0A2T6B8P5</accession>
<evidence type="ECO:0000259" key="2">
    <source>
        <dbReference type="Pfam" id="PF01936"/>
    </source>
</evidence>
<dbReference type="Proteomes" id="UP000244224">
    <property type="component" value="Unassembled WGS sequence"/>
</dbReference>
<evidence type="ECO:0000313" key="3">
    <source>
        <dbReference type="EMBL" id="PTX52451.1"/>
    </source>
</evidence>
<feature type="compositionally biased region" description="Low complexity" evidence="1">
    <location>
        <begin position="171"/>
        <end position="180"/>
    </location>
</feature>
<feature type="compositionally biased region" description="Basic residues" evidence="1">
    <location>
        <begin position="159"/>
        <end position="168"/>
    </location>
</feature>
<organism evidence="3 4">
    <name type="scientific">Gemmobacter caeni</name>
    <dbReference type="NCBI Taxonomy" id="589035"/>
    <lineage>
        <taxon>Bacteria</taxon>
        <taxon>Pseudomonadati</taxon>
        <taxon>Pseudomonadota</taxon>
        <taxon>Alphaproteobacteria</taxon>
        <taxon>Rhodobacterales</taxon>
        <taxon>Paracoccaceae</taxon>
        <taxon>Gemmobacter</taxon>
    </lineage>
</organism>
<evidence type="ECO:0000313" key="4">
    <source>
        <dbReference type="Proteomes" id="UP000244224"/>
    </source>
</evidence>
<dbReference type="Pfam" id="PF01936">
    <property type="entry name" value="NYN"/>
    <property type="match status" value="1"/>
</dbReference>
<dbReference type="AlphaFoldDB" id="A0A2T6B8P5"/>
<proteinExistence type="predicted"/>